<dbReference type="RefSeq" id="WP_005623501.1">
    <property type="nucleotide sequence ID" value="NZ_CP015230.1"/>
</dbReference>
<dbReference type="EMBL" id="CP015230">
    <property type="protein sequence ID" value="ANP41924.1"/>
    <property type="molecule type" value="Genomic_DNA"/>
</dbReference>
<dbReference type="GeneID" id="28251008"/>
<dbReference type="OrthoDB" id="7727270at2"/>
<evidence type="ECO:0000313" key="2">
    <source>
        <dbReference type="Proteomes" id="UP000013243"/>
    </source>
</evidence>
<sequence>MQLAIEMELARLGATNPKKTVNPEAIRHSLTALQSVFDAALSELTSLEQVGMISGEIYLRRSLVQ</sequence>
<reference evidence="1 2" key="1">
    <citation type="journal article" date="2016" name="ISME J.">
        <title>Global occurrence and heterogeneity of the Roseobacter-clade species Ruegeria mobilis.</title>
        <authorList>
            <person name="Sonnenschein E."/>
            <person name="Gram L."/>
        </authorList>
    </citation>
    <scope>NUCLEOTIDE SEQUENCE [LARGE SCALE GENOMIC DNA]</scope>
    <source>
        <strain evidence="1 2">F1926</strain>
    </source>
</reference>
<protein>
    <submittedName>
        <fullName evidence="1">Uncharacterized protein</fullName>
    </submittedName>
</protein>
<organism evidence="1 2">
    <name type="scientific">Tritonibacter mobilis F1926</name>
    <dbReference type="NCBI Taxonomy" id="1265309"/>
    <lineage>
        <taxon>Bacteria</taxon>
        <taxon>Pseudomonadati</taxon>
        <taxon>Pseudomonadota</taxon>
        <taxon>Alphaproteobacteria</taxon>
        <taxon>Rhodobacterales</taxon>
        <taxon>Paracoccaceae</taxon>
        <taxon>Tritonibacter</taxon>
    </lineage>
</organism>
<name>A0A1B1A5R5_9RHOB</name>
<proteinExistence type="predicted"/>
<dbReference type="AlphaFoldDB" id="A0A1B1A5R5"/>
<accession>A0A1B1A5R5</accession>
<evidence type="ECO:0000313" key="1">
    <source>
        <dbReference type="EMBL" id="ANP41924.1"/>
    </source>
</evidence>
<gene>
    <name evidence="1" type="ORF">K529_014200</name>
</gene>
<dbReference type="KEGG" id="rmb:K529_014200"/>
<dbReference type="Proteomes" id="UP000013243">
    <property type="component" value="Chromosome"/>
</dbReference>